<dbReference type="InterPro" id="IPR051399">
    <property type="entry name" value="RNA-guided_DNA_endo/Transpos"/>
</dbReference>
<dbReference type="AlphaFoldDB" id="D0MKS9"/>
<keyword evidence="5" id="KW-0233">DNA recombination</keyword>
<reference evidence="8 9" key="1">
    <citation type="journal article" date="2009" name="Stand. Genomic Sci.">
        <title>Complete genome sequence of Rhodothermus marinus type strain (R-10).</title>
        <authorList>
            <person name="Nolan M."/>
            <person name="Tindall B.J."/>
            <person name="Pomrenke H."/>
            <person name="Lapidus A."/>
            <person name="Copeland A."/>
            <person name="Glavina Del Rio T."/>
            <person name="Lucas S."/>
            <person name="Chen F."/>
            <person name="Tice H."/>
            <person name="Cheng J.F."/>
            <person name="Saunders E."/>
            <person name="Han C."/>
            <person name="Bruce D."/>
            <person name="Goodwin L."/>
            <person name="Chain P."/>
            <person name="Pitluck S."/>
            <person name="Ovchinikova G."/>
            <person name="Pati A."/>
            <person name="Ivanova N."/>
            <person name="Mavromatis K."/>
            <person name="Chen A."/>
            <person name="Palaniappan K."/>
            <person name="Land M."/>
            <person name="Hauser L."/>
            <person name="Chang Y.J."/>
            <person name="Jeffries C.D."/>
            <person name="Brettin T."/>
            <person name="Goker M."/>
            <person name="Bristow J."/>
            <person name="Eisen J.A."/>
            <person name="Markowitz V."/>
            <person name="Hugenholtz P."/>
            <person name="Kyrpides N.C."/>
            <person name="Klenk H.P."/>
            <person name="Detter J.C."/>
        </authorList>
    </citation>
    <scope>NUCLEOTIDE SEQUENCE [LARGE SCALE GENOMIC DNA]</scope>
    <source>
        <strain evidence="9">ATCC 43812 / DSM 4252 / R-10</strain>
        <plasmid evidence="8">pRMAR01</plasmid>
    </source>
</reference>
<keyword evidence="4" id="KW-0238">DNA-binding</keyword>
<dbReference type="RefSeq" id="WP_012845353.1">
    <property type="nucleotide sequence ID" value="NC_013502.1"/>
</dbReference>
<feature type="domain" description="Cas12f1-like TNB" evidence="7">
    <location>
        <begin position="280"/>
        <end position="346"/>
    </location>
</feature>
<dbReference type="GO" id="GO:0032196">
    <property type="term" value="P:transposition"/>
    <property type="evidence" value="ECO:0007669"/>
    <property type="project" value="UniProtKB-KW"/>
</dbReference>
<keyword evidence="8" id="KW-0614">Plasmid</keyword>
<protein>
    <submittedName>
        <fullName evidence="8">Transposase, IS605 OrfB family</fullName>
    </submittedName>
</protein>
<dbReference type="EMBL" id="CP001808">
    <property type="protein sequence ID" value="ACY49743.1"/>
    <property type="molecule type" value="Genomic_DNA"/>
</dbReference>
<evidence type="ECO:0000256" key="4">
    <source>
        <dbReference type="ARBA" id="ARBA00023125"/>
    </source>
</evidence>
<dbReference type="PANTHER" id="PTHR30405">
    <property type="entry name" value="TRANSPOSASE"/>
    <property type="match status" value="1"/>
</dbReference>
<keyword evidence="9" id="KW-1185">Reference proteome</keyword>
<organism evidence="8 9">
    <name type="scientific">Rhodothermus marinus (strain ATCC 43812 / DSM 4252 / R-10)</name>
    <name type="common">Rhodothermus obamensis</name>
    <dbReference type="NCBI Taxonomy" id="518766"/>
    <lineage>
        <taxon>Bacteria</taxon>
        <taxon>Pseudomonadati</taxon>
        <taxon>Rhodothermota</taxon>
        <taxon>Rhodothermia</taxon>
        <taxon>Rhodothermales</taxon>
        <taxon>Rhodothermaceae</taxon>
        <taxon>Rhodothermus</taxon>
    </lineage>
</organism>
<dbReference type="KEGG" id="rmr:Rmar_2881"/>
<evidence type="ECO:0000259" key="7">
    <source>
        <dbReference type="Pfam" id="PF07282"/>
    </source>
</evidence>
<dbReference type="GO" id="GO:0003677">
    <property type="term" value="F:DNA binding"/>
    <property type="evidence" value="ECO:0007669"/>
    <property type="project" value="UniProtKB-KW"/>
</dbReference>
<proteinExistence type="inferred from homology"/>
<dbReference type="OrthoDB" id="1551477at2"/>
<dbReference type="Pfam" id="PF07282">
    <property type="entry name" value="Cas12f1-like_TNB"/>
    <property type="match status" value="1"/>
</dbReference>
<name>D0MKS9_RHOM4</name>
<dbReference type="NCBIfam" id="TIGR01766">
    <property type="entry name" value="IS200/IS605 family accessory protein TnpB-like domain"/>
    <property type="match status" value="1"/>
</dbReference>
<comment type="similarity">
    <text evidence="2">In the N-terminal section; belongs to the transposase 2 family.</text>
</comment>
<keyword evidence="3" id="KW-0815">Transposition</keyword>
<evidence type="ECO:0000256" key="1">
    <source>
        <dbReference type="ARBA" id="ARBA00008761"/>
    </source>
</evidence>
<dbReference type="NCBIfam" id="NF040570">
    <property type="entry name" value="guided_TnpB"/>
    <property type="match status" value="1"/>
</dbReference>
<evidence type="ECO:0000256" key="2">
    <source>
        <dbReference type="ARBA" id="ARBA00011044"/>
    </source>
</evidence>
<gene>
    <name evidence="8" type="ordered locus">Rmar_2881</name>
</gene>
<evidence type="ECO:0000313" key="9">
    <source>
        <dbReference type="Proteomes" id="UP000002221"/>
    </source>
</evidence>
<accession>D0MKS9</accession>
<feature type="domain" description="Probable transposase IS891/IS1136/IS1341" evidence="6">
    <location>
        <begin position="158"/>
        <end position="249"/>
    </location>
</feature>
<evidence type="ECO:0000259" key="6">
    <source>
        <dbReference type="Pfam" id="PF01385"/>
    </source>
</evidence>
<dbReference type="InterPro" id="IPR010095">
    <property type="entry name" value="Cas12f1-like_TNB"/>
</dbReference>
<geneLocation type="plasmid" evidence="8 9">
    <name>pRMAR01</name>
</geneLocation>
<evidence type="ECO:0000256" key="5">
    <source>
        <dbReference type="ARBA" id="ARBA00023172"/>
    </source>
</evidence>
<dbReference type="Proteomes" id="UP000002221">
    <property type="component" value="Plasmid pRMAR01"/>
</dbReference>
<dbReference type="eggNOG" id="COG0675">
    <property type="taxonomic scope" value="Bacteria"/>
</dbReference>
<dbReference type="HOGENOM" id="CLU_032903_3_2_10"/>
<dbReference type="Pfam" id="PF01385">
    <property type="entry name" value="OrfB_IS605"/>
    <property type="match status" value="1"/>
</dbReference>
<evidence type="ECO:0000313" key="8">
    <source>
        <dbReference type="EMBL" id="ACY49743.1"/>
    </source>
</evidence>
<dbReference type="PANTHER" id="PTHR30405:SF11">
    <property type="entry name" value="RNA-GUIDED DNA ENDONUCLEASE RV2885C-RELATED"/>
    <property type="match status" value="1"/>
</dbReference>
<dbReference type="InterPro" id="IPR001959">
    <property type="entry name" value="Transposase"/>
</dbReference>
<sequence length="388" mass="43363">MQTLTVKCKLVLSKEQREALDTTMRAFAAACNDAIAVGRRLNTASNIRIHRVCYSDLRARHGLTANLAVRAIARAAGILKVKKRQCSTVRPTSIDYDARIFSFREADWTVSLSTVQGRIRVPLHIGDYQRTLLGSRKPTSAVVWKTRQGDYYIGIHINVETPPPEDEHGWIGVDLGIVNIATLDDGTAFSGDQIERVRARYERTRRSLQRKGTRGAKRVLKRLSGRERRFQQAINHTISRRIVDRAIAEGKGVRLEDLSGIRKSVRVRKSQRRRIHRWAFYDLRIKIAYKCALAGVPFELIDPRYTSQRCPVCGHTERANRKSQSKFVCRSCGLEANADVVGAINIALGGAVNHPEVALVDVETVLHGQDTGLRRRAATSPPSLGVGS</sequence>
<dbReference type="GO" id="GO:0006310">
    <property type="term" value="P:DNA recombination"/>
    <property type="evidence" value="ECO:0007669"/>
    <property type="project" value="UniProtKB-KW"/>
</dbReference>
<evidence type="ECO:0000256" key="3">
    <source>
        <dbReference type="ARBA" id="ARBA00022578"/>
    </source>
</evidence>
<comment type="similarity">
    <text evidence="1">In the C-terminal section; belongs to the transposase 35 family.</text>
</comment>